<dbReference type="GeneID" id="28724634"/>
<name>A0A109UZH7_9SACH</name>
<feature type="region of interest" description="Disordered" evidence="1">
    <location>
        <begin position="64"/>
        <end position="100"/>
    </location>
</feature>
<feature type="transmembrane region" description="Helical" evidence="2">
    <location>
        <begin position="104"/>
        <end position="124"/>
    </location>
</feature>
<dbReference type="RefSeq" id="XP_017988343.1">
    <property type="nucleotide sequence ID" value="XM_018132854.1"/>
</dbReference>
<keyword evidence="2" id="KW-0812">Transmembrane</keyword>
<organism evidence="3 4">
    <name type="scientific">Eremothecium sinecaudum</name>
    <dbReference type="NCBI Taxonomy" id="45286"/>
    <lineage>
        <taxon>Eukaryota</taxon>
        <taxon>Fungi</taxon>
        <taxon>Dikarya</taxon>
        <taxon>Ascomycota</taxon>
        <taxon>Saccharomycotina</taxon>
        <taxon>Saccharomycetes</taxon>
        <taxon>Saccharomycetales</taxon>
        <taxon>Saccharomycetaceae</taxon>
        <taxon>Eremothecium</taxon>
    </lineage>
</organism>
<evidence type="ECO:0000313" key="4">
    <source>
        <dbReference type="Proteomes" id="UP000243052"/>
    </source>
</evidence>
<keyword evidence="2" id="KW-1133">Transmembrane helix</keyword>
<evidence type="ECO:0000313" key="3">
    <source>
        <dbReference type="EMBL" id="AMD21347.1"/>
    </source>
</evidence>
<evidence type="ECO:0000256" key="2">
    <source>
        <dbReference type="SAM" id="Phobius"/>
    </source>
</evidence>
<reference evidence="3 4" key="1">
    <citation type="submission" date="2016-01" db="EMBL/GenBank/DDBJ databases">
        <title>Genome sequence of the yeast Holleya sinecauda.</title>
        <authorList>
            <person name="Dietrich F.S."/>
        </authorList>
    </citation>
    <scope>NUCLEOTIDE SEQUENCE [LARGE SCALE GENOMIC DNA]</scope>
    <source>
        <strain evidence="3 4">ATCC 58844</strain>
    </source>
</reference>
<feature type="compositionally biased region" description="Basic residues" evidence="1">
    <location>
        <begin position="68"/>
        <end position="91"/>
    </location>
</feature>
<sequence length="127" mass="14092">MGDSVLIAHAAPLATAKDKKDIDPEITLVPDDTINDEEKKQLDLVIFDSAASKIEQNLMHLDGSLNIKRSKKSKPKKHKSVRKNKHKRKKVQKLEKSKIPNNNGLFRGMVIGSFIGAAITELIIGKL</sequence>
<keyword evidence="4" id="KW-1185">Reference proteome</keyword>
<protein>
    <submittedName>
        <fullName evidence="3">HER068Wp</fullName>
    </submittedName>
</protein>
<accession>A0A109UZH7</accession>
<evidence type="ECO:0000256" key="1">
    <source>
        <dbReference type="SAM" id="MobiDB-lite"/>
    </source>
</evidence>
<gene>
    <name evidence="3" type="ORF">AW171_hschr53295</name>
</gene>
<dbReference type="EMBL" id="CP014245">
    <property type="protein sequence ID" value="AMD21347.1"/>
    <property type="molecule type" value="Genomic_DNA"/>
</dbReference>
<dbReference type="Proteomes" id="UP000243052">
    <property type="component" value="Chromosome v"/>
</dbReference>
<keyword evidence="2" id="KW-0472">Membrane</keyword>
<proteinExistence type="predicted"/>
<dbReference type="AlphaFoldDB" id="A0A109UZH7"/>
<dbReference type="OrthoDB" id="4070623at2759"/>